<evidence type="ECO:0000256" key="1">
    <source>
        <dbReference type="SAM" id="MobiDB-lite"/>
    </source>
</evidence>
<sequence>VVRAPAGSENIRAEVAEWVGVAVDAVQQAGNLRCRALGSLRVTSPAGRSRRVAAGSRAAATHSAGALSHSAQASGEHHDIP</sequence>
<feature type="non-terminal residue" evidence="2">
    <location>
        <position position="1"/>
    </location>
</feature>
<evidence type="ECO:0000313" key="3">
    <source>
        <dbReference type="Proteomes" id="UP000236318"/>
    </source>
</evidence>
<reference evidence="2" key="1">
    <citation type="submission" date="2018-01" db="EMBL/GenBank/DDBJ databases">
        <authorList>
            <consortium name="Urmite Genomes"/>
        </authorList>
    </citation>
    <scope>NUCLEOTIDE SEQUENCE [LARGE SCALE GENOMIC DNA]</scope>
    <source>
        <strain evidence="2">AFP003</strain>
    </source>
</reference>
<protein>
    <submittedName>
        <fullName evidence="2">Non-ribosomal peptide synthetase</fullName>
    </submittedName>
</protein>
<evidence type="ECO:0000313" key="2">
    <source>
        <dbReference type="EMBL" id="SOX55026.1"/>
    </source>
</evidence>
<organism evidence="2 3">
    <name type="scientific">Mycobacterium ahvazicum</name>
    <dbReference type="NCBI Taxonomy" id="1964395"/>
    <lineage>
        <taxon>Bacteria</taxon>
        <taxon>Bacillati</taxon>
        <taxon>Actinomycetota</taxon>
        <taxon>Actinomycetes</taxon>
        <taxon>Mycobacteriales</taxon>
        <taxon>Mycobacteriaceae</taxon>
        <taxon>Mycobacterium</taxon>
        <taxon>Mycobacterium simiae complex</taxon>
    </lineage>
</organism>
<feature type="region of interest" description="Disordered" evidence="1">
    <location>
        <begin position="45"/>
        <end position="81"/>
    </location>
</feature>
<comment type="caution">
    <text evidence="2">The sequence shown here is derived from an EMBL/GenBank/DDBJ whole genome shotgun (WGS) entry which is preliminary data.</text>
</comment>
<gene>
    <name evidence="2" type="ORF">MAAFP003_3708</name>
</gene>
<feature type="compositionally biased region" description="Low complexity" evidence="1">
    <location>
        <begin position="45"/>
        <end position="71"/>
    </location>
</feature>
<accession>A0A2K4YE16</accession>
<keyword evidence="3" id="KW-1185">Reference proteome</keyword>
<dbReference type="Proteomes" id="UP000236318">
    <property type="component" value="Unassembled WGS sequence"/>
</dbReference>
<dbReference type="EMBL" id="FXEG02000003">
    <property type="protein sequence ID" value="SOX55026.1"/>
    <property type="molecule type" value="Genomic_DNA"/>
</dbReference>
<proteinExistence type="predicted"/>
<name>A0A2K4YE16_9MYCO</name>
<dbReference type="AlphaFoldDB" id="A0A2K4YE16"/>